<comment type="caution">
    <text evidence="1">The sequence shown here is derived from an EMBL/GenBank/DDBJ whole genome shotgun (WGS) entry which is preliminary data.</text>
</comment>
<keyword evidence="2" id="KW-1185">Reference proteome</keyword>
<dbReference type="EMBL" id="JASBWR010000081">
    <property type="protein sequence ID" value="KAJ9097919.1"/>
    <property type="molecule type" value="Genomic_DNA"/>
</dbReference>
<evidence type="ECO:0000313" key="2">
    <source>
        <dbReference type="Proteomes" id="UP001241377"/>
    </source>
</evidence>
<reference evidence="1" key="1">
    <citation type="submission" date="2023-04" db="EMBL/GenBank/DDBJ databases">
        <title>Draft Genome sequencing of Naganishia species isolated from polar environments using Oxford Nanopore Technology.</title>
        <authorList>
            <person name="Leo P."/>
            <person name="Venkateswaran K."/>
        </authorList>
    </citation>
    <scope>NUCLEOTIDE SEQUENCE</scope>
    <source>
        <strain evidence="1">MNA-CCFEE 5261</strain>
    </source>
</reference>
<dbReference type="Proteomes" id="UP001241377">
    <property type="component" value="Unassembled WGS sequence"/>
</dbReference>
<accession>A0ACC2VG12</accession>
<name>A0ACC2VG12_9TREE</name>
<organism evidence="1 2">
    <name type="scientific">Naganishia cerealis</name>
    <dbReference type="NCBI Taxonomy" id="610337"/>
    <lineage>
        <taxon>Eukaryota</taxon>
        <taxon>Fungi</taxon>
        <taxon>Dikarya</taxon>
        <taxon>Basidiomycota</taxon>
        <taxon>Agaricomycotina</taxon>
        <taxon>Tremellomycetes</taxon>
        <taxon>Filobasidiales</taxon>
        <taxon>Filobasidiaceae</taxon>
        <taxon>Naganishia</taxon>
    </lineage>
</organism>
<sequence>MAPDKEKRLSLLGHRLSSIFNAPDLETPLLRTALHNKAAASQPEKSVLPAPTRRRKPPPDFEDASNPGNYPGTFPNSPQLHNNQDSPTPNPSQFSSPTSLHRQHSATDPNSSELYLPVLTLYLELPARIQHETSIFGHQPSPSQSSIQSPVRSLGSLLGQELYGENRRENLSDIIQTLELEIDNFQFGYSPSKSNFYFPDDAAASQTSLADVPVNRPSLSAVSTNLTGVSTTLTENSGGIMSRQSDIFAQLAAPPFHRKSTSLSSIYSSNSNKNVNLATLKRTLDLKPGEGEQSRYVVALRRYMGTAVNDSPPDKWKLPTGILPVDKRASMASSNGRYLRLGVSQGRKKTSGVELKHGHLQPRLLAAEVGDSRPYLGGSSLASTHGSARDSRASIYSSTSVTASGNSAVETSSSSSPVRSSSKEDEASSSSGSIDEVRGYYQHPAYTAGSDEESHDPEQYVYEPRLVLVNPDEM</sequence>
<protein>
    <submittedName>
        <fullName evidence="1">Uncharacterized protein</fullName>
    </submittedName>
</protein>
<evidence type="ECO:0000313" key="1">
    <source>
        <dbReference type="EMBL" id="KAJ9097919.1"/>
    </source>
</evidence>
<proteinExistence type="predicted"/>
<gene>
    <name evidence="1" type="ORF">QFC19_006596</name>
</gene>